<dbReference type="InterPro" id="IPR011333">
    <property type="entry name" value="SKP1/BTB/POZ_sf"/>
</dbReference>
<organism evidence="1 2">
    <name type="scientific">Botrytis fragariae</name>
    <dbReference type="NCBI Taxonomy" id="1964551"/>
    <lineage>
        <taxon>Eukaryota</taxon>
        <taxon>Fungi</taxon>
        <taxon>Dikarya</taxon>
        <taxon>Ascomycota</taxon>
        <taxon>Pezizomycotina</taxon>
        <taxon>Leotiomycetes</taxon>
        <taxon>Helotiales</taxon>
        <taxon>Sclerotiniaceae</taxon>
        <taxon>Botrytis</taxon>
    </lineage>
</organism>
<evidence type="ECO:0000313" key="1">
    <source>
        <dbReference type="EMBL" id="KAF5872370.1"/>
    </source>
</evidence>
<dbReference type="Proteomes" id="UP000531561">
    <property type="component" value="Unassembled WGS sequence"/>
</dbReference>
<name>A0A8H6EHS8_9HELO</name>
<dbReference type="AlphaFoldDB" id="A0A8H6EHS8"/>
<gene>
    <name evidence="1" type="ORF">Bfra_005729</name>
</gene>
<dbReference type="GeneID" id="59259798"/>
<dbReference type="Gene3D" id="3.30.710.10">
    <property type="entry name" value="Potassium Channel Kv1.1, Chain A"/>
    <property type="match status" value="1"/>
</dbReference>
<accession>A0A8H6EHS8</accession>
<comment type="caution">
    <text evidence="1">The sequence shown here is derived from an EMBL/GenBank/DDBJ whole genome shotgun (WGS) entry which is preliminary data.</text>
</comment>
<reference evidence="1 2" key="1">
    <citation type="journal article" date="2020" name="Phytopathology">
        <title>A high-quality genome resource of Botrytis fragariae, a new and rapidly spreading fungal pathogen causing strawberry gray mold in the U.S.A.</title>
        <authorList>
            <person name="Wu Y."/>
            <person name="Saski C.A."/>
            <person name="Schnabel G."/>
            <person name="Xiao S."/>
            <person name="Hu M."/>
        </authorList>
    </citation>
    <scope>NUCLEOTIDE SEQUENCE [LARGE SCALE GENOMIC DNA]</scope>
    <source>
        <strain evidence="1 2">BVB16</strain>
    </source>
</reference>
<dbReference type="EMBL" id="JABFCT010000010">
    <property type="protein sequence ID" value="KAF5872370.1"/>
    <property type="molecule type" value="Genomic_DNA"/>
</dbReference>
<sequence>MAMSSSANIVVDPDGDLVLLLNPNTPDPPSFDAMMSALNSTCNTPDTETSSDADVKKRASLDFESSTSDSTLFYHDRILVSSKHMSLASPVFKAIIKGESHEDLVLRTTGKLELPLPDDDPPAMRILIDVIHGRMNSVPLKIDLNLFTQIAILVDRYQCREAVRLLPAIWKDELPSKFSEYAWDDIGRWICIAWQFELHDEFRRATQIVRESCTFSFEVLMATIGYDLPIPKFVAGKFSAILNIETSMSLTLKDKLESSRIEGIHKAVTILKHTLLEYQSSIINCNSSAVPDAVDPLGRQTDRDLSSYRVDCDSMVLGSLIKSAARNGLYPFPEWPYITWSLGSITAKFDLLKADSLCFKLEKGQAAKHDTIKRIRNSVQAIDKSGLSAAACNDFALIS</sequence>
<evidence type="ECO:0000313" key="2">
    <source>
        <dbReference type="Proteomes" id="UP000531561"/>
    </source>
</evidence>
<evidence type="ECO:0008006" key="3">
    <source>
        <dbReference type="Google" id="ProtNLM"/>
    </source>
</evidence>
<dbReference type="RefSeq" id="XP_037191316.1">
    <property type="nucleotide sequence ID" value="XM_037336106.1"/>
</dbReference>
<proteinExistence type="predicted"/>
<dbReference type="OrthoDB" id="5326346at2759"/>
<protein>
    <recommendedName>
        <fullName evidence="3">BTB domain-containing protein</fullName>
    </recommendedName>
</protein>
<keyword evidence="2" id="KW-1185">Reference proteome</keyword>